<protein>
    <submittedName>
        <fullName evidence="5">Alkylation response protein AidB-like acyl-CoA dehydrogenase</fullName>
    </submittedName>
</protein>
<dbReference type="InterPro" id="IPR013786">
    <property type="entry name" value="AcylCoA_DH/ox_N"/>
</dbReference>
<evidence type="ECO:0000313" key="6">
    <source>
        <dbReference type="Proteomes" id="UP000295341"/>
    </source>
</evidence>
<name>A0A4R7P442_9GAMM</name>
<dbReference type="InterPro" id="IPR036250">
    <property type="entry name" value="AcylCo_DH-like_C"/>
</dbReference>
<organism evidence="5 6">
    <name type="scientific">Panacagrimonas perspica</name>
    <dbReference type="NCBI Taxonomy" id="381431"/>
    <lineage>
        <taxon>Bacteria</taxon>
        <taxon>Pseudomonadati</taxon>
        <taxon>Pseudomonadota</taxon>
        <taxon>Gammaproteobacteria</taxon>
        <taxon>Nevskiales</taxon>
        <taxon>Nevskiaceae</taxon>
        <taxon>Panacagrimonas</taxon>
    </lineage>
</organism>
<gene>
    <name evidence="5" type="ORF">DFR24_2926</name>
</gene>
<dbReference type="Proteomes" id="UP000295341">
    <property type="component" value="Unassembled WGS sequence"/>
</dbReference>
<dbReference type="GO" id="GO:0016712">
    <property type="term" value="F:oxidoreductase activity, acting on paired donors, with incorporation or reduction of molecular oxygen, reduced flavin or flavoprotein as one donor, and incorporation of one atom of oxygen"/>
    <property type="evidence" value="ECO:0007669"/>
    <property type="project" value="TreeGrafter"/>
</dbReference>
<evidence type="ECO:0000256" key="2">
    <source>
        <dbReference type="ARBA" id="ARBA00049661"/>
    </source>
</evidence>
<dbReference type="RefSeq" id="WP_133882090.1">
    <property type="nucleotide sequence ID" value="NZ_MWIN01000024.1"/>
</dbReference>
<keyword evidence="1" id="KW-0560">Oxidoreductase</keyword>
<dbReference type="SUPFAM" id="SSF56645">
    <property type="entry name" value="Acyl-CoA dehydrogenase NM domain-like"/>
    <property type="match status" value="1"/>
</dbReference>
<dbReference type="GO" id="GO:0050660">
    <property type="term" value="F:flavin adenine dinucleotide binding"/>
    <property type="evidence" value="ECO:0007669"/>
    <property type="project" value="InterPro"/>
</dbReference>
<dbReference type="PANTHER" id="PTHR48083">
    <property type="entry name" value="MEDIUM-CHAIN SPECIFIC ACYL-COA DEHYDROGENASE, MITOCHONDRIAL-RELATED"/>
    <property type="match status" value="1"/>
</dbReference>
<accession>A0A4R7P442</accession>
<dbReference type="EMBL" id="SOBT01000009">
    <property type="protein sequence ID" value="TDU28553.1"/>
    <property type="molecule type" value="Genomic_DNA"/>
</dbReference>
<dbReference type="InterPro" id="IPR050741">
    <property type="entry name" value="Acyl-CoA_dehydrogenase"/>
</dbReference>
<dbReference type="GO" id="GO:0033539">
    <property type="term" value="P:fatty acid beta-oxidation using acyl-CoA dehydrogenase"/>
    <property type="evidence" value="ECO:0007669"/>
    <property type="project" value="TreeGrafter"/>
</dbReference>
<comment type="caution">
    <text evidence="5">The sequence shown here is derived from an EMBL/GenBank/DDBJ whole genome shotgun (WGS) entry which is preliminary data.</text>
</comment>
<dbReference type="SUPFAM" id="SSF47203">
    <property type="entry name" value="Acyl-CoA dehydrogenase C-terminal domain-like"/>
    <property type="match status" value="1"/>
</dbReference>
<dbReference type="OrthoDB" id="7316074at2"/>
<dbReference type="PANTHER" id="PTHR48083:SF19">
    <property type="entry name" value="FLAVIN-DEPENDENT MONOOXYGENASE, OXYGENASE SUBUNIT HSAA"/>
    <property type="match status" value="1"/>
</dbReference>
<dbReference type="Gene3D" id="1.20.140.10">
    <property type="entry name" value="Butyryl-CoA Dehydrogenase, subunit A, domain 3"/>
    <property type="match status" value="1"/>
</dbReference>
<dbReference type="InterPro" id="IPR013107">
    <property type="entry name" value="Acyl-CoA_DH_C"/>
</dbReference>
<dbReference type="Pfam" id="PF02771">
    <property type="entry name" value="Acyl-CoA_dh_N"/>
    <property type="match status" value="1"/>
</dbReference>
<evidence type="ECO:0000256" key="1">
    <source>
        <dbReference type="ARBA" id="ARBA00023002"/>
    </source>
</evidence>
<proteinExistence type="inferred from homology"/>
<dbReference type="InterPro" id="IPR046373">
    <property type="entry name" value="Acyl-CoA_Oxase/DH_mid-dom_sf"/>
</dbReference>
<dbReference type="GO" id="GO:0005737">
    <property type="term" value="C:cytoplasm"/>
    <property type="evidence" value="ECO:0007669"/>
    <property type="project" value="TreeGrafter"/>
</dbReference>
<comment type="similarity">
    <text evidence="2">Belongs to the HpaH/HsaA monooxygenase family.</text>
</comment>
<dbReference type="GO" id="GO:0003995">
    <property type="term" value="F:acyl-CoA dehydrogenase activity"/>
    <property type="evidence" value="ECO:0007669"/>
    <property type="project" value="TreeGrafter"/>
</dbReference>
<feature type="domain" description="Acyl-CoA dehydrogenase/oxidase N-terminal" evidence="3">
    <location>
        <begin position="45"/>
        <end position="123"/>
    </location>
</feature>
<keyword evidence="6" id="KW-1185">Reference proteome</keyword>
<feature type="domain" description="Acyl-CoA dehydrogenase C-terminal" evidence="4">
    <location>
        <begin position="258"/>
        <end position="389"/>
    </location>
</feature>
<sequence>MNDLSTPSFISEHDRALRAFDLSAGPDESIIAKARGLRPLIKANAQASEDGRRVVQASIDALHEQNLFHVSVPKHRGGQGASFRTFIETVAEVGRADGGTGWACCLLNVCTWFATLFSDRAQDEVFGPTPRARVCGIFTPAEKGERVEGGYRVSGMWHYGSGSLHADWGALGIRIGTRADGSPEVGLALIPFTDLTIKDTWYVAGMRASGSNTLVADDIFIPEHRVMRFEDMAAGDYSRTYADENNYHASFVPVAAIVLVAAQLGLARAAMDATLGSGARKAVSYTIYNQASQSPPHQIKTAEAMCDIDQAHLLIARACADIDYAASQRQKLELVTRARIRMDTGRAAQLCRGAINMLLSVNGAGSFANVNPLQRIWRDSEVASRHAFVLPEFASFIYGRVLFGVPDLVQPF</sequence>
<dbReference type="Pfam" id="PF08028">
    <property type="entry name" value="Acyl-CoA_dh_2"/>
    <property type="match status" value="1"/>
</dbReference>
<evidence type="ECO:0000259" key="4">
    <source>
        <dbReference type="Pfam" id="PF08028"/>
    </source>
</evidence>
<evidence type="ECO:0000313" key="5">
    <source>
        <dbReference type="EMBL" id="TDU28553.1"/>
    </source>
</evidence>
<dbReference type="PIRSF" id="PIRSF016578">
    <property type="entry name" value="HsaA"/>
    <property type="match status" value="1"/>
</dbReference>
<reference evidence="5 6" key="1">
    <citation type="submission" date="2019-03" db="EMBL/GenBank/DDBJ databases">
        <title>Genomic Encyclopedia of Type Strains, Phase IV (KMG-IV): sequencing the most valuable type-strain genomes for metagenomic binning, comparative biology and taxonomic classification.</title>
        <authorList>
            <person name="Goeker M."/>
        </authorList>
    </citation>
    <scope>NUCLEOTIDE SEQUENCE [LARGE SCALE GENOMIC DNA]</scope>
    <source>
        <strain evidence="5 6">DSM 26377</strain>
    </source>
</reference>
<dbReference type="AlphaFoldDB" id="A0A4R7P442"/>
<dbReference type="Gene3D" id="1.10.540.10">
    <property type="entry name" value="Acyl-CoA dehydrogenase/oxidase, N-terminal domain"/>
    <property type="match status" value="1"/>
</dbReference>
<evidence type="ECO:0000259" key="3">
    <source>
        <dbReference type="Pfam" id="PF02771"/>
    </source>
</evidence>
<dbReference type="InterPro" id="IPR009100">
    <property type="entry name" value="AcylCoA_DH/oxidase_NM_dom_sf"/>
</dbReference>
<dbReference type="Gene3D" id="2.40.110.10">
    <property type="entry name" value="Butyryl-CoA Dehydrogenase, subunit A, domain 2"/>
    <property type="match status" value="1"/>
</dbReference>
<dbReference type="InterPro" id="IPR037069">
    <property type="entry name" value="AcylCoA_DH/ox_N_sf"/>
</dbReference>